<name>A0AC59Z6M2_RANTA</name>
<dbReference type="EMBL" id="OX596109">
    <property type="protein sequence ID" value="CAN0266046.1"/>
    <property type="molecule type" value="Genomic_DNA"/>
</dbReference>
<evidence type="ECO:0000313" key="2">
    <source>
        <dbReference type="Proteomes" id="UP001162501"/>
    </source>
</evidence>
<sequence>LNPNRVTISLNADDLNTQLIDFPGGSNSEESACKAGDPVSMAGSERSSGEKMATHCRTVQQAWVLHLLRCASRVSGSHSRNQIPRRLIFKRVGNGAFSAGSALQEILAERGSSPSGIRNRMKPGSWPQSQRSPPDGWPRSRVLGSEGGGGSQGEALCRGSSHTSEWRASLLRGSWRSRRGGKGVRGARPTLHSTAPS</sequence>
<feature type="non-terminal residue" evidence="1">
    <location>
        <position position="1"/>
    </location>
</feature>
<dbReference type="Proteomes" id="UP001162501">
    <property type="component" value="Chromosome 25"/>
</dbReference>
<feature type="non-terminal residue" evidence="1">
    <location>
        <position position="197"/>
    </location>
</feature>
<accession>A0AC59Z6M2</accession>
<reference evidence="1" key="2">
    <citation type="submission" date="2025-03" db="EMBL/GenBank/DDBJ databases">
        <authorList>
            <consortium name="ELIXIR-Norway"/>
            <consortium name="Elixir Norway"/>
        </authorList>
    </citation>
    <scope>NUCLEOTIDE SEQUENCE</scope>
</reference>
<evidence type="ECO:0000313" key="1">
    <source>
        <dbReference type="EMBL" id="CAN0266046.1"/>
    </source>
</evidence>
<organism evidence="1 2">
    <name type="scientific">Rangifer tarandus platyrhynchus</name>
    <name type="common">Svalbard reindeer</name>
    <dbReference type="NCBI Taxonomy" id="3082113"/>
    <lineage>
        <taxon>Eukaryota</taxon>
        <taxon>Metazoa</taxon>
        <taxon>Chordata</taxon>
        <taxon>Craniata</taxon>
        <taxon>Vertebrata</taxon>
        <taxon>Euteleostomi</taxon>
        <taxon>Mammalia</taxon>
        <taxon>Eutheria</taxon>
        <taxon>Laurasiatheria</taxon>
        <taxon>Artiodactyla</taxon>
        <taxon>Ruminantia</taxon>
        <taxon>Pecora</taxon>
        <taxon>Cervidae</taxon>
        <taxon>Odocoileinae</taxon>
        <taxon>Rangifer</taxon>
    </lineage>
</organism>
<gene>
    <name evidence="1" type="ORF">MRATA1EN22A_LOCUS14587</name>
</gene>
<proteinExistence type="predicted"/>
<reference evidence="1" key="1">
    <citation type="submission" date="2023-05" db="EMBL/GenBank/DDBJ databases">
        <authorList>
            <consortium name="ELIXIR-Norway"/>
        </authorList>
    </citation>
    <scope>NUCLEOTIDE SEQUENCE</scope>
</reference>
<protein>
    <submittedName>
        <fullName evidence="1">Uncharacterized protein</fullName>
    </submittedName>
</protein>